<dbReference type="GO" id="GO:0016020">
    <property type="term" value="C:membrane"/>
    <property type="evidence" value="ECO:0007669"/>
    <property type="project" value="UniProtKB-SubCell"/>
</dbReference>
<dbReference type="EnsemblPlants" id="Solyc02g071815.1.1">
    <property type="protein sequence ID" value="Solyc02g071815.1.1"/>
    <property type="gene ID" value="Solyc02g071815.1"/>
</dbReference>
<evidence type="ECO:0000256" key="2">
    <source>
        <dbReference type="ARBA" id="ARBA00022614"/>
    </source>
</evidence>
<feature type="domain" description="Disease resistance R13L4/SHOC-2-like LRR" evidence="5">
    <location>
        <begin position="136"/>
        <end position="245"/>
    </location>
</feature>
<dbReference type="PANTHER" id="PTHR48006">
    <property type="entry name" value="LEUCINE-RICH REPEAT-CONTAINING PROTEIN DDB_G0281931-RELATED"/>
    <property type="match status" value="1"/>
</dbReference>
<evidence type="ECO:0000259" key="5">
    <source>
        <dbReference type="Pfam" id="PF23598"/>
    </source>
</evidence>
<evidence type="ECO:0000313" key="6">
    <source>
        <dbReference type="EnsemblPlants" id="Solyc02g071815.1.1"/>
    </source>
</evidence>
<keyword evidence="2" id="KW-0433">Leucine-rich repeat</keyword>
<dbReference type="PaxDb" id="4081-Solyc02g071810.2.1"/>
<sequence length="267" mass="29710">MKMLALLHNFSISSFLLILVLCSLVQIIEAQSYSRLLPQQEKNALKEIAEQLGKKDWDFDLNPCNGNTNWTTPKIDKISMYVNNVTCNCATPDGFCHVQSIDVALNYLSGTIPPEWASIKLEFMSVMVNQLSGPIPKYLGNMTTLRYMSLENNMFNGTVPKELGNMVNLQSLTLSFNNLTGKLPKEVNKLTKLTELRLSGNNFTGILPSFESLKNLQKLEIQASGFEAPVPPSISVLTEMKELRISDLTGSASEFPPLENMTGLTRL</sequence>
<keyword evidence="7" id="KW-1185">Reference proteome</keyword>
<comment type="subcellular location">
    <subcellularLocation>
        <location evidence="1">Membrane</location>
        <topology evidence="1">Single-pass type I membrane protein</topology>
    </subcellularLocation>
</comment>
<dbReference type="AlphaFoldDB" id="A0A3Q7F2K9"/>
<feature type="chain" id="PRO_5018625357" description="Disease resistance R13L4/SHOC-2-like LRR domain-containing protein" evidence="4">
    <location>
        <begin position="31"/>
        <end position="267"/>
    </location>
</feature>
<organism evidence="6">
    <name type="scientific">Solanum lycopersicum</name>
    <name type="common">Tomato</name>
    <name type="synonym">Lycopersicon esculentum</name>
    <dbReference type="NCBI Taxonomy" id="4081"/>
    <lineage>
        <taxon>Eukaryota</taxon>
        <taxon>Viridiplantae</taxon>
        <taxon>Streptophyta</taxon>
        <taxon>Embryophyta</taxon>
        <taxon>Tracheophyta</taxon>
        <taxon>Spermatophyta</taxon>
        <taxon>Magnoliopsida</taxon>
        <taxon>eudicotyledons</taxon>
        <taxon>Gunneridae</taxon>
        <taxon>Pentapetalae</taxon>
        <taxon>asterids</taxon>
        <taxon>lamiids</taxon>
        <taxon>Solanales</taxon>
        <taxon>Solanaceae</taxon>
        <taxon>Solanoideae</taxon>
        <taxon>Solaneae</taxon>
        <taxon>Solanum</taxon>
        <taxon>Solanum subgen. Lycopersicon</taxon>
    </lineage>
</organism>
<proteinExistence type="predicted"/>
<dbReference type="InterPro" id="IPR055414">
    <property type="entry name" value="LRR_R13L4/SHOC2-like"/>
</dbReference>
<dbReference type="PANTHER" id="PTHR48006:SF101">
    <property type="entry name" value="PROTEIN KINASE DOMAIN-CONTAINING PROTEIN"/>
    <property type="match status" value="1"/>
</dbReference>
<feature type="signal peptide" evidence="4">
    <location>
        <begin position="1"/>
        <end position="30"/>
    </location>
</feature>
<dbReference type="SUPFAM" id="SSF52058">
    <property type="entry name" value="L domain-like"/>
    <property type="match status" value="1"/>
</dbReference>
<evidence type="ECO:0000256" key="1">
    <source>
        <dbReference type="ARBA" id="ARBA00004479"/>
    </source>
</evidence>
<evidence type="ECO:0000256" key="4">
    <source>
        <dbReference type="SAM" id="SignalP"/>
    </source>
</evidence>
<reference evidence="6" key="2">
    <citation type="submission" date="2019-01" db="UniProtKB">
        <authorList>
            <consortium name="EnsemblPlants"/>
        </authorList>
    </citation>
    <scope>IDENTIFICATION</scope>
    <source>
        <strain evidence="6">cv. Heinz 1706</strain>
    </source>
</reference>
<protein>
    <recommendedName>
        <fullName evidence="5">Disease resistance R13L4/SHOC-2-like LRR domain-containing protein</fullName>
    </recommendedName>
</protein>
<reference evidence="6" key="1">
    <citation type="journal article" date="2012" name="Nature">
        <title>The tomato genome sequence provides insights into fleshy fruit evolution.</title>
        <authorList>
            <consortium name="Tomato Genome Consortium"/>
        </authorList>
    </citation>
    <scope>NUCLEOTIDE SEQUENCE [LARGE SCALE GENOMIC DNA]</scope>
    <source>
        <strain evidence="6">cv. Heinz 1706</strain>
    </source>
</reference>
<dbReference type="Pfam" id="PF23598">
    <property type="entry name" value="LRR_14"/>
    <property type="match status" value="1"/>
</dbReference>
<keyword evidence="4" id="KW-0732">Signal</keyword>
<dbReference type="Proteomes" id="UP000004994">
    <property type="component" value="Chromosome 2"/>
</dbReference>
<dbReference type="InParanoid" id="A0A3Q7F2K9"/>
<accession>A0A3Q7F2K9</accession>
<keyword evidence="3" id="KW-0677">Repeat</keyword>
<dbReference type="OMA" id="CINDSSW"/>
<dbReference type="InterPro" id="IPR051824">
    <property type="entry name" value="LRR_Rcpt-Like_S/T_Kinase"/>
</dbReference>
<dbReference type="InterPro" id="IPR032675">
    <property type="entry name" value="LRR_dom_sf"/>
</dbReference>
<dbReference type="Gramene" id="Solyc02g071815.1.1">
    <property type="protein sequence ID" value="Solyc02g071815.1.1"/>
    <property type="gene ID" value="Solyc02g071815.1"/>
</dbReference>
<dbReference type="STRING" id="4081.A0A3Q7F2K9"/>
<name>A0A3Q7F2K9_SOLLC</name>
<evidence type="ECO:0000313" key="7">
    <source>
        <dbReference type="Proteomes" id="UP000004994"/>
    </source>
</evidence>
<dbReference type="Gene3D" id="3.80.10.10">
    <property type="entry name" value="Ribonuclease Inhibitor"/>
    <property type="match status" value="1"/>
</dbReference>
<dbReference type="FunFam" id="3.80.10.10:FF:000383">
    <property type="entry name" value="Leucine-rich repeat receptor protein kinase EMS1"/>
    <property type="match status" value="1"/>
</dbReference>
<evidence type="ECO:0000256" key="3">
    <source>
        <dbReference type="ARBA" id="ARBA00022737"/>
    </source>
</evidence>